<dbReference type="EC" id="2.3.1.22" evidence="3"/>
<dbReference type="GO" id="GO:0003846">
    <property type="term" value="F:2-acylglycerol O-acyltransferase activity"/>
    <property type="evidence" value="ECO:0007669"/>
    <property type="project" value="UniProtKB-EC"/>
</dbReference>
<keyword evidence="3" id="KW-0012">Acyltransferase</keyword>
<evidence type="ECO:0000256" key="1">
    <source>
        <dbReference type="SAM" id="MobiDB-lite"/>
    </source>
</evidence>
<proteinExistence type="predicted"/>
<dbReference type="PANTHER" id="PTHR11614">
    <property type="entry name" value="PHOSPHOLIPASE-RELATED"/>
    <property type="match status" value="1"/>
</dbReference>
<evidence type="ECO:0000259" key="2">
    <source>
        <dbReference type="Pfam" id="PF12146"/>
    </source>
</evidence>
<accession>A0A251TW11</accession>
<reference evidence="3" key="3">
    <citation type="submission" date="2020-06" db="EMBL/GenBank/DDBJ databases">
        <title>Helianthus annuus Genome sequencing and assembly Release 2.</title>
        <authorList>
            <person name="Gouzy J."/>
            <person name="Langlade N."/>
            <person name="Munos S."/>
        </authorList>
    </citation>
    <scope>NUCLEOTIDE SEQUENCE</scope>
    <source>
        <tissue evidence="3">Leaves</tissue>
    </source>
</reference>
<dbReference type="EMBL" id="MNCJ02000324">
    <property type="protein sequence ID" value="KAF5790244.1"/>
    <property type="molecule type" value="Genomic_DNA"/>
</dbReference>
<dbReference type="InterPro" id="IPR029058">
    <property type="entry name" value="AB_hydrolase_fold"/>
</dbReference>
<dbReference type="OrthoDB" id="2498029at2759"/>
<feature type="compositionally biased region" description="Polar residues" evidence="1">
    <location>
        <begin position="315"/>
        <end position="325"/>
    </location>
</feature>
<dbReference type="Gene3D" id="3.40.50.1820">
    <property type="entry name" value="alpha/beta hydrolase"/>
    <property type="match status" value="1"/>
</dbReference>
<dbReference type="FunFam" id="3.40.50.1820:FF:000036">
    <property type="entry name" value="Alpha/beta-Hydrolases superfamily protein"/>
    <property type="match status" value="1"/>
</dbReference>
<dbReference type="GO" id="GO:0016298">
    <property type="term" value="F:lipase activity"/>
    <property type="evidence" value="ECO:0000318"/>
    <property type="project" value="GO_Central"/>
</dbReference>
<feature type="region of interest" description="Disordered" evidence="1">
    <location>
        <begin position="302"/>
        <end position="325"/>
    </location>
</feature>
<dbReference type="InParanoid" id="A0A251TW11"/>
<dbReference type="FunCoup" id="A0A251TW11">
    <property type="interactions" value="716"/>
</dbReference>
<dbReference type="InterPro" id="IPR022742">
    <property type="entry name" value="Hydrolase_4"/>
</dbReference>
<organism evidence="4 5">
    <name type="scientific">Helianthus annuus</name>
    <name type="common">Common sunflower</name>
    <dbReference type="NCBI Taxonomy" id="4232"/>
    <lineage>
        <taxon>Eukaryota</taxon>
        <taxon>Viridiplantae</taxon>
        <taxon>Streptophyta</taxon>
        <taxon>Embryophyta</taxon>
        <taxon>Tracheophyta</taxon>
        <taxon>Spermatophyta</taxon>
        <taxon>Magnoliopsida</taxon>
        <taxon>eudicotyledons</taxon>
        <taxon>Gunneridae</taxon>
        <taxon>Pentapetalae</taxon>
        <taxon>asterids</taxon>
        <taxon>campanulids</taxon>
        <taxon>Asterales</taxon>
        <taxon>Asteraceae</taxon>
        <taxon>Asteroideae</taxon>
        <taxon>Heliantheae alliance</taxon>
        <taxon>Heliantheae</taxon>
        <taxon>Helianthus</taxon>
    </lineage>
</organism>
<keyword evidence="4" id="KW-0378">Hydrolase</keyword>
<dbReference type="SUPFAM" id="SSF53474">
    <property type="entry name" value="alpha/beta-Hydrolases"/>
    <property type="match status" value="1"/>
</dbReference>
<dbReference type="Proteomes" id="UP000215914">
    <property type="component" value="Chromosome 9"/>
</dbReference>
<dbReference type="InterPro" id="IPR051044">
    <property type="entry name" value="MAG_DAG_Lipase"/>
</dbReference>
<name>A0A251TW11_HELAN</name>
<keyword evidence="5" id="KW-1185">Reference proteome</keyword>
<dbReference type="OMA" id="HPMVISV"/>
<dbReference type="AlphaFoldDB" id="A0A251TW11"/>
<dbReference type="Pfam" id="PF12146">
    <property type="entry name" value="Hydrolase_4"/>
    <property type="match status" value="1"/>
</dbReference>
<reference evidence="3 5" key="1">
    <citation type="journal article" date="2017" name="Nature">
        <title>The sunflower genome provides insights into oil metabolism, flowering and Asterid evolution.</title>
        <authorList>
            <person name="Badouin H."/>
            <person name="Gouzy J."/>
            <person name="Grassa C.J."/>
            <person name="Murat F."/>
            <person name="Staton S.E."/>
            <person name="Cottret L."/>
            <person name="Lelandais-Briere C."/>
            <person name="Owens G.L."/>
            <person name="Carrere S."/>
            <person name="Mayjonade B."/>
            <person name="Legrand L."/>
            <person name="Gill N."/>
            <person name="Kane N.C."/>
            <person name="Bowers J.E."/>
            <person name="Hubner S."/>
            <person name="Bellec A."/>
            <person name="Berard A."/>
            <person name="Berges H."/>
            <person name="Blanchet N."/>
            <person name="Boniface M.C."/>
            <person name="Brunel D."/>
            <person name="Catrice O."/>
            <person name="Chaidir N."/>
            <person name="Claudel C."/>
            <person name="Donnadieu C."/>
            <person name="Faraut T."/>
            <person name="Fievet G."/>
            <person name="Helmstetter N."/>
            <person name="King M."/>
            <person name="Knapp S.J."/>
            <person name="Lai Z."/>
            <person name="Le Paslier M.C."/>
            <person name="Lippi Y."/>
            <person name="Lorenzon L."/>
            <person name="Mandel J.R."/>
            <person name="Marage G."/>
            <person name="Marchand G."/>
            <person name="Marquand E."/>
            <person name="Bret-Mestries E."/>
            <person name="Morien E."/>
            <person name="Nambeesan S."/>
            <person name="Nguyen T."/>
            <person name="Pegot-Espagnet P."/>
            <person name="Pouilly N."/>
            <person name="Raftis F."/>
            <person name="Sallet E."/>
            <person name="Schiex T."/>
            <person name="Thomas J."/>
            <person name="Vandecasteele C."/>
            <person name="Vares D."/>
            <person name="Vear F."/>
            <person name="Vautrin S."/>
            <person name="Crespi M."/>
            <person name="Mangin B."/>
            <person name="Burke J.M."/>
            <person name="Salse J."/>
            <person name="Munos S."/>
            <person name="Vincourt P."/>
            <person name="Rieseberg L.H."/>
            <person name="Langlade N.B."/>
        </authorList>
    </citation>
    <scope>NUCLEOTIDE SEQUENCE [LARGE SCALE GENOMIC DNA]</scope>
    <source>
        <strain evidence="5">cv. SF193</strain>
        <tissue evidence="3">Leaves</tissue>
    </source>
</reference>
<gene>
    <name evidence="4" type="ORF">HannXRQ_Chr09g0246181</name>
    <name evidence="3" type="ORF">HanXRQr2_Chr09g0380881</name>
</gene>
<dbReference type="STRING" id="4232.A0A251TW11"/>
<dbReference type="GO" id="GO:0016020">
    <property type="term" value="C:membrane"/>
    <property type="evidence" value="ECO:0000318"/>
    <property type="project" value="GO_Central"/>
</dbReference>
<evidence type="ECO:0000313" key="3">
    <source>
        <dbReference type="EMBL" id="KAF5790244.1"/>
    </source>
</evidence>
<evidence type="ECO:0000313" key="5">
    <source>
        <dbReference type="Proteomes" id="UP000215914"/>
    </source>
</evidence>
<feature type="compositionally biased region" description="Basic and acidic residues" evidence="1">
    <location>
        <begin position="302"/>
        <end position="314"/>
    </location>
</feature>
<protein>
    <submittedName>
        <fullName evidence="3">2-acylglycerol O-acyltransferase</fullName>
        <ecNumber evidence="3">2.3.1.22</ecNumber>
    </submittedName>
    <submittedName>
        <fullName evidence="4">Putative alpha/beta-Hydrolases superfamily protein</fullName>
    </submittedName>
</protein>
<dbReference type="EMBL" id="CM007898">
    <property type="protein sequence ID" value="OTG14151.1"/>
    <property type="molecule type" value="Genomic_DNA"/>
</dbReference>
<sequence>MATEASNIKYEEEFIVNSKGLQLFTCRWLPVDTEPKALIFLNHGYGMECSVSMKGAALRLVKAGFAVYGIDNQGHGKSSGIQGYIPSFDDLVTDCSDYFTSICEKKENKRKMRILLGESMGGAMVLLLHRKKPEYWDGGVLVAPMCKIADDMKPPQLVIKVLTKLTKIIPTWKIVPGQDIVDVAFRDPAIREEVRNNPLCYKGRLRLQTANQLLNVSLDLEKRLQEVTFPFFVGHGEADKVTDPTVSKLLYETASSFAKMFKLYPEMWHSLTYGEFTENIDIVFQDIISWIDDRISSGNSRLEREQKNANDELHTNTSSTKKLVD</sequence>
<feature type="domain" description="Serine aminopeptidase S33" evidence="2">
    <location>
        <begin position="34"/>
        <end position="272"/>
    </location>
</feature>
<dbReference type="Gramene" id="mRNA:HanXRQr2_Chr09g0380881">
    <property type="protein sequence ID" value="mRNA:HanXRQr2_Chr09g0380881"/>
    <property type="gene ID" value="HanXRQr2_Chr09g0380881"/>
</dbReference>
<evidence type="ECO:0000313" key="4">
    <source>
        <dbReference type="EMBL" id="OTG14151.1"/>
    </source>
</evidence>
<reference evidence="4" key="2">
    <citation type="submission" date="2017-02" db="EMBL/GenBank/DDBJ databases">
        <title>Sunflower complete genome.</title>
        <authorList>
            <person name="Langlade N."/>
            <person name="Munos S."/>
        </authorList>
    </citation>
    <scope>NUCLEOTIDE SEQUENCE [LARGE SCALE GENOMIC DNA]</scope>
    <source>
        <tissue evidence="4">Leaves</tissue>
    </source>
</reference>
<keyword evidence="3" id="KW-0808">Transferase</keyword>